<name>A0A5B2XCA4_9PSEU</name>
<evidence type="ECO:0000313" key="2">
    <source>
        <dbReference type="EMBL" id="KAA2261348.1"/>
    </source>
</evidence>
<proteinExistence type="predicted"/>
<gene>
    <name evidence="2" type="ORF">F0L68_17530</name>
</gene>
<dbReference type="EMBL" id="VUOB01000029">
    <property type="protein sequence ID" value="KAA2261348.1"/>
    <property type="molecule type" value="Genomic_DNA"/>
</dbReference>
<keyword evidence="3" id="KW-1185">Reference proteome</keyword>
<comment type="caution">
    <text evidence="2">The sequence shown here is derived from an EMBL/GenBank/DDBJ whole genome shotgun (WGS) entry which is preliminary data.</text>
</comment>
<organism evidence="2 3">
    <name type="scientific">Solihabitans fulvus</name>
    <dbReference type="NCBI Taxonomy" id="1892852"/>
    <lineage>
        <taxon>Bacteria</taxon>
        <taxon>Bacillati</taxon>
        <taxon>Actinomycetota</taxon>
        <taxon>Actinomycetes</taxon>
        <taxon>Pseudonocardiales</taxon>
        <taxon>Pseudonocardiaceae</taxon>
        <taxon>Solihabitans</taxon>
    </lineage>
</organism>
<dbReference type="InterPro" id="IPR003848">
    <property type="entry name" value="DUF218"/>
</dbReference>
<dbReference type="InterPro" id="IPR051599">
    <property type="entry name" value="Cell_Envelope_Assoc"/>
</dbReference>
<dbReference type="Pfam" id="PF02698">
    <property type="entry name" value="DUF218"/>
    <property type="match status" value="1"/>
</dbReference>
<reference evidence="2 3" key="2">
    <citation type="submission" date="2019-09" db="EMBL/GenBank/DDBJ databases">
        <authorList>
            <person name="Jin C."/>
        </authorList>
    </citation>
    <scope>NUCLEOTIDE SEQUENCE [LARGE SCALE GENOMIC DNA]</scope>
    <source>
        <strain evidence="2 3">AN110305</strain>
    </source>
</reference>
<dbReference type="Proteomes" id="UP000323454">
    <property type="component" value="Unassembled WGS sequence"/>
</dbReference>
<dbReference type="OrthoDB" id="9782395at2"/>
<accession>A0A5B2XCA4</accession>
<dbReference type="AlphaFoldDB" id="A0A5B2XCA4"/>
<evidence type="ECO:0000259" key="1">
    <source>
        <dbReference type="Pfam" id="PF02698"/>
    </source>
</evidence>
<dbReference type="CDD" id="cd06259">
    <property type="entry name" value="YdcF-like"/>
    <property type="match status" value="1"/>
</dbReference>
<feature type="domain" description="DUF218" evidence="1">
    <location>
        <begin position="63"/>
        <end position="178"/>
    </location>
</feature>
<dbReference type="PANTHER" id="PTHR30336">
    <property type="entry name" value="INNER MEMBRANE PROTEIN, PROBABLE PERMEASE"/>
    <property type="match status" value="1"/>
</dbReference>
<evidence type="ECO:0000313" key="3">
    <source>
        <dbReference type="Proteomes" id="UP000323454"/>
    </source>
</evidence>
<dbReference type="GO" id="GO:0005886">
    <property type="term" value="C:plasma membrane"/>
    <property type="evidence" value="ECO:0007669"/>
    <property type="project" value="TreeGrafter"/>
</dbReference>
<sequence length="234" mass="24948">MRQLTTARSTGAQRKGSNVRKSLRVAVLAVGALTALSLGSVTWAYASTSDYRFDAASVPQAPVALVFGAGLTRDNRPTGLLAGRLDIAEELYRTGRVRVLLLSGEGAGDYDEPAAMRRYLLDHGVPARAIVEDRAGLDTWDSCTRAHRVYGVDRAVVVTQSFHLPRAVALCRAAGIEAFGVGHDSWSTSAGVTAYGYVREAFADGKAIWEGLVTKRDPRVLGQAESGVTDALRG</sequence>
<reference evidence="2 3" key="1">
    <citation type="submission" date="2019-09" db="EMBL/GenBank/DDBJ databases">
        <title>Goodfellowia gen. nov., a new genus of the Pseudonocardineae related to Actinoalloteichus, containing Goodfellowia coeruleoviolacea gen. nov., comb. nov. gen. nov., comb. nov.</title>
        <authorList>
            <person name="Labeda D."/>
        </authorList>
    </citation>
    <scope>NUCLEOTIDE SEQUENCE [LARGE SCALE GENOMIC DNA]</scope>
    <source>
        <strain evidence="2 3">AN110305</strain>
    </source>
</reference>
<protein>
    <recommendedName>
        <fullName evidence="1">DUF218 domain-containing protein</fullName>
    </recommendedName>
</protein>
<dbReference type="PANTHER" id="PTHR30336:SF6">
    <property type="entry name" value="INTEGRAL MEMBRANE PROTEIN"/>
    <property type="match status" value="1"/>
</dbReference>